<dbReference type="AlphaFoldDB" id="A0A2I2KZL0"/>
<organism evidence="8 9">
    <name type="scientific">Frankia canadensis</name>
    <dbReference type="NCBI Taxonomy" id="1836972"/>
    <lineage>
        <taxon>Bacteria</taxon>
        <taxon>Bacillati</taxon>
        <taxon>Actinomycetota</taxon>
        <taxon>Actinomycetes</taxon>
        <taxon>Frankiales</taxon>
        <taxon>Frankiaceae</taxon>
        <taxon>Frankia</taxon>
    </lineage>
</organism>
<keyword evidence="5 7" id="KW-0472">Membrane</keyword>
<evidence type="ECO:0000256" key="6">
    <source>
        <dbReference type="SAM" id="MobiDB-lite"/>
    </source>
</evidence>
<dbReference type="EMBL" id="FZMO01000526">
    <property type="protein sequence ID" value="SNQ51098.1"/>
    <property type="molecule type" value="Genomic_DNA"/>
</dbReference>
<feature type="transmembrane region" description="Helical" evidence="7">
    <location>
        <begin position="267"/>
        <end position="292"/>
    </location>
</feature>
<accession>A0A2I2KZL0</accession>
<dbReference type="RefSeq" id="WP_101834798.1">
    <property type="nucleotide sequence ID" value="NZ_FZMO01000526.1"/>
</dbReference>
<dbReference type="PANTHER" id="PTHR30250">
    <property type="entry name" value="PST FAMILY PREDICTED COLANIC ACID TRANSPORTER"/>
    <property type="match status" value="1"/>
</dbReference>
<feature type="transmembrane region" description="Helical" evidence="7">
    <location>
        <begin position="396"/>
        <end position="415"/>
    </location>
</feature>
<comment type="subcellular location">
    <subcellularLocation>
        <location evidence="1">Cell membrane</location>
        <topology evidence="1">Multi-pass membrane protein</topology>
    </subcellularLocation>
</comment>
<feature type="transmembrane region" description="Helical" evidence="7">
    <location>
        <begin position="236"/>
        <end position="261"/>
    </location>
</feature>
<keyword evidence="9" id="KW-1185">Reference proteome</keyword>
<protein>
    <submittedName>
        <fullName evidence="8">Uncharacterized protein</fullName>
    </submittedName>
</protein>
<sequence>MRAGLPTGRGGTSLASIGRHRKPKAERGYLASVRATAITNLAITAVSAVMGIGIARCLGPAGRGAYAIVTSYTQAAATIGELGLTASICYFVARYPDRAADVVRTGGALLLALGVVVGAGGILAAPLVFPHDAAAAATFRVAFAAQPLIFVSGCLVFALQATRLPAWNLVRAVQPLVQAAVVSTVAVAAGLTIGRTVGGLLVSTAVQTAAAFVLWRRECPTRGRIRHRDAAELMRYGGAVFLSTVPFLLTAYLDVLILALLVDPAKVGLYAVAVSMSMLSQPICVAFGNVAMPLLARHAATKPVSDESAGLAAGRNPPVARHVRRTAGLAVGASLLSGTVVAGLISAAAPVLVPLLFGAHYERSIGLLWLLAPGAVLLGCNRVMDDLLRGLGRSLTVARCEGVGAVLTVVGLAVLVPALGIAGAAITSTAAYSVAFLFLLRALLRAIGVPVRAVPSQARGLIAIRIAGARGAIPTNAERR</sequence>
<evidence type="ECO:0000256" key="4">
    <source>
        <dbReference type="ARBA" id="ARBA00022989"/>
    </source>
</evidence>
<dbReference type="InterPro" id="IPR050833">
    <property type="entry name" value="Poly_Biosynth_Transport"/>
</dbReference>
<reference evidence="8 9" key="1">
    <citation type="submission" date="2017-06" db="EMBL/GenBank/DDBJ databases">
        <authorList>
            <person name="Kim H.J."/>
            <person name="Triplett B.A."/>
        </authorList>
    </citation>
    <scope>NUCLEOTIDE SEQUENCE [LARGE SCALE GENOMIC DNA]</scope>
    <source>
        <strain evidence="8">FRACA_ARgP5</strain>
    </source>
</reference>
<evidence type="ECO:0000313" key="8">
    <source>
        <dbReference type="EMBL" id="SNQ51098.1"/>
    </source>
</evidence>
<gene>
    <name evidence="8" type="ORF">FRACA_600009</name>
</gene>
<evidence type="ECO:0000256" key="2">
    <source>
        <dbReference type="ARBA" id="ARBA00022475"/>
    </source>
</evidence>
<feature type="region of interest" description="Disordered" evidence="6">
    <location>
        <begin position="1"/>
        <end position="20"/>
    </location>
</feature>
<evidence type="ECO:0000256" key="5">
    <source>
        <dbReference type="ARBA" id="ARBA00023136"/>
    </source>
</evidence>
<feature type="transmembrane region" description="Helical" evidence="7">
    <location>
        <begin position="75"/>
        <end position="93"/>
    </location>
</feature>
<feature type="transmembrane region" description="Helical" evidence="7">
    <location>
        <begin position="197"/>
        <end position="215"/>
    </location>
</feature>
<keyword evidence="3 7" id="KW-0812">Transmembrane</keyword>
<feature type="transmembrane region" description="Helical" evidence="7">
    <location>
        <begin position="105"/>
        <end position="129"/>
    </location>
</feature>
<dbReference type="PANTHER" id="PTHR30250:SF11">
    <property type="entry name" value="O-ANTIGEN TRANSPORTER-RELATED"/>
    <property type="match status" value="1"/>
</dbReference>
<evidence type="ECO:0000256" key="3">
    <source>
        <dbReference type="ARBA" id="ARBA00022692"/>
    </source>
</evidence>
<keyword evidence="2" id="KW-1003">Cell membrane</keyword>
<feature type="transmembrane region" description="Helical" evidence="7">
    <location>
        <begin position="365"/>
        <end position="384"/>
    </location>
</feature>
<feature type="transmembrane region" description="Helical" evidence="7">
    <location>
        <begin position="329"/>
        <end position="353"/>
    </location>
</feature>
<dbReference type="Pfam" id="PF01943">
    <property type="entry name" value="Polysacc_synt"/>
    <property type="match status" value="1"/>
</dbReference>
<keyword evidence="4 7" id="KW-1133">Transmembrane helix</keyword>
<feature type="transmembrane region" description="Helical" evidence="7">
    <location>
        <begin position="141"/>
        <end position="160"/>
    </location>
</feature>
<feature type="transmembrane region" description="Helical" evidence="7">
    <location>
        <begin position="29"/>
        <end position="55"/>
    </location>
</feature>
<dbReference type="Proteomes" id="UP000234331">
    <property type="component" value="Unassembled WGS sequence"/>
</dbReference>
<dbReference type="OrthoDB" id="3218451at2"/>
<dbReference type="InterPro" id="IPR002797">
    <property type="entry name" value="Polysacc_synth"/>
</dbReference>
<name>A0A2I2KZL0_9ACTN</name>
<evidence type="ECO:0000313" key="9">
    <source>
        <dbReference type="Proteomes" id="UP000234331"/>
    </source>
</evidence>
<dbReference type="GO" id="GO:0005886">
    <property type="term" value="C:plasma membrane"/>
    <property type="evidence" value="ECO:0007669"/>
    <property type="project" value="UniProtKB-SubCell"/>
</dbReference>
<feature type="transmembrane region" description="Helical" evidence="7">
    <location>
        <begin position="172"/>
        <end position="191"/>
    </location>
</feature>
<evidence type="ECO:0000256" key="1">
    <source>
        <dbReference type="ARBA" id="ARBA00004651"/>
    </source>
</evidence>
<feature type="transmembrane region" description="Helical" evidence="7">
    <location>
        <begin position="421"/>
        <end position="444"/>
    </location>
</feature>
<evidence type="ECO:0000256" key="7">
    <source>
        <dbReference type="SAM" id="Phobius"/>
    </source>
</evidence>
<proteinExistence type="predicted"/>